<dbReference type="OrthoDB" id="9816426at2"/>
<dbReference type="eggNOG" id="COG1315">
    <property type="taxonomic scope" value="Bacteria"/>
</dbReference>
<keyword evidence="4" id="KW-1185">Reference proteome</keyword>
<accession>F4LTR6</accession>
<keyword evidence="1" id="KW-0175">Coiled coil</keyword>
<feature type="domain" description="Flagellar Assembly Protein A N-terminal region" evidence="2">
    <location>
        <begin position="54"/>
        <end position="224"/>
    </location>
</feature>
<dbReference type="InterPro" id="IPR046865">
    <property type="entry name" value="FapA_b_solenoid"/>
</dbReference>
<reference evidence="4" key="1">
    <citation type="journal article" date="2013" name="Genome Announc.">
        <title>First genome sequence of a syntrophic acetate-oxidizing bacterium, Tepidanaerobacter acetatoxydans strain Re1.</title>
        <authorList>
            <person name="Manzoor S."/>
            <person name="Bongcam-Rudloff E."/>
            <person name="Schnurer A."/>
            <person name="Muller B."/>
        </authorList>
    </citation>
    <scope>NUCLEOTIDE SEQUENCE [LARGE SCALE GENOMIC DNA]</scope>
    <source>
        <strain evidence="4">Re1</strain>
    </source>
</reference>
<dbReference type="Pfam" id="PF03961">
    <property type="entry name" value="FapA"/>
    <property type="match status" value="1"/>
</dbReference>
<dbReference type="PANTHER" id="PTHR38032:SF1">
    <property type="entry name" value="RNA-BINDING PROTEIN KHPB N-TERMINAL DOMAIN-CONTAINING PROTEIN"/>
    <property type="match status" value="1"/>
</dbReference>
<dbReference type="KEGG" id="tep:TepRe1_1250"/>
<evidence type="ECO:0000313" key="3">
    <source>
        <dbReference type="EMBL" id="CCP26094.1"/>
    </source>
</evidence>
<accession>L0S0U9</accession>
<evidence type="ECO:0000256" key="1">
    <source>
        <dbReference type="SAM" id="Coils"/>
    </source>
</evidence>
<protein>
    <recommendedName>
        <fullName evidence="2">Flagellar Assembly Protein A N-terminal region domain-containing protein</fullName>
    </recommendedName>
</protein>
<feature type="coiled-coil region" evidence="1">
    <location>
        <begin position="423"/>
        <end position="457"/>
    </location>
</feature>
<evidence type="ECO:0000259" key="2">
    <source>
        <dbReference type="Pfam" id="PF20250"/>
    </source>
</evidence>
<organism evidence="3 4">
    <name type="scientific">Tepidanaerobacter acetatoxydans (strain DSM 21804 / JCM 16047 / Re1)</name>
    <dbReference type="NCBI Taxonomy" id="1209989"/>
    <lineage>
        <taxon>Bacteria</taxon>
        <taxon>Bacillati</taxon>
        <taxon>Bacillota</taxon>
        <taxon>Clostridia</taxon>
        <taxon>Thermosediminibacterales</taxon>
        <taxon>Tepidanaerobacteraceae</taxon>
        <taxon>Tepidanaerobacter</taxon>
    </lineage>
</organism>
<dbReference type="Pfam" id="PF20250">
    <property type="entry name" value="FapA_N"/>
    <property type="match status" value="1"/>
</dbReference>
<sequence>MEANNDKKAERIIKWAIERAKIEENREKSEQDITSASKSDYSENENLVEDAKLEIEISKNEMDATLCIIPPKGGRMLTFEEIIEELTAKNVKHGVDNNKIKEMLAKQLFNKPIYIASGSPPINGKDGYIKYHFDFNRDIKPKVLEDGTADYHNLGLVINVKKGELLAEIIPPTQGIPGKTVTGKIIPAKNGKHAKIHAGKNVIISKDGNELFAGIDGQPVIINNKLSVLPILEIKGDVGPATGNIDFLGSVVVLGNVKTGFTIKANGDIEVNGIVEAAEIETDGNIIIKRGVQGQGKGILRTKKSFAARYIENATVEAGENINITDAAMHSCLLAGKNIRLEGKKGLIVGGTARAGEKIIAKTIGSPMSTYTELEVGIDPSLKMNYQNICNKLKTIETDLHKIGQALIVLEKLKEKDLLTSDKQALLEKLIFTKETLKEQQQELMGEKERLDLMISQSSKASISASNVCYSGVNIIIGNASFKVRDRIDHVTFYNYEGQIKFGPYEG</sequence>
<dbReference type="PANTHER" id="PTHR38032">
    <property type="entry name" value="POLYMERASE-RELATED"/>
    <property type="match status" value="1"/>
</dbReference>
<dbReference type="EMBL" id="HF563609">
    <property type="protein sequence ID" value="CCP26094.1"/>
    <property type="molecule type" value="Genomic_DNA"/>
</dbReference>
<name>F4LTR6_TEPAE</name>
<dbReference type="PATRIC" id="fig|1209989.3.peg.1520"/>
<dbReference type="KEGG" id="tae:TepiRe1_1360"/>
<dbReference type="RefSeq" id="WP_013778319.1">
    <property type="nucleotide sequence ID" value="NC_015519.1"/>
</dbReference>
<proteinExistence type="predicted"/>
<dbReference type="InterPro" id="IPR046866">
    <property type="entry name" value="FapA_N"/>
</dbReference>
<dbReference type="Proteomes" id="UP000010802">
    <property type="component" value="Chromosome"/>
</dbReference>
<dbReference type="HOGENOM" id="CLU_026157_2_1_9"/>
<evidence type="ECO:0000313" key="4">
    <source>
        <dbReference type="Proteomes" id="UP000010802"/>
    </source>
</evidence>
<dbReference type="InterPro" id="IPR005646">
    <property type="entry name" value="FapA"/>
</dbReference>
<feature type="coiled-coil region" evidence="1">
    <location>
        <begin position="19"/>
        <end position="61"/>
    </location>
</feature>
<dbReference type="STRING" id="1209989.TepRe1_1250"/>
<dbReference type="AlphaFoldDB" id="F4LTR6"/>
<gene>
    <name evidence="3" type="ordered locus">TEPIRE1_1360</name>
</gene>